<evidence type="ECO:0000313" key="1">
    <source>
        <dbReference type="EMBL" id="PUU74400.1"/>
    </source>
</evidence>
<dbReference type="AlphaFoldDB" id="A0A2T6ZFX6"/>
<keyword evidence="2" id="KW-1185">Reference proteome</keyword>
<name>A0A2T6ZFX6_TUBBO</name>
<gene>
    <name evidence="1" type="ORF">B9Z19DRAFT_452903</name>
</gene>
<evidence type="ECO:0000313" key="2">
    <source>
        <dbReference type="Proteomes" id="UP000244722"/>
    </source>
</evidence>
<proteinExistence type="predicted"/>
<dbReference type="Proteomes" id="UP000244722">
    <property type="component" value="Unassembled WGS sequence"/>
</dbReference>
<accession>A0A2T6ZFX6</accession>
<comment type="caution">
    <text evidence="1">The sequence shown here is derived from an EMBL/GenBank/DDBJ whole genome shotgun (WGS) entry which is preliminary data.</text>
</comment>
<dbReference type="EMBL" id="NESQ01000302">
    <property type="protein sequence ID" value="PUU74400.1"/>
    <property type="molecule type" value="Genomic_DNA"/>
</dbReference>
<sequence length="123" mass="14010">MTIIIKAALPCSEKAVFQLIESEATKQALGEFFPDLTTLFQECCQSCGFSKQHDLHWLEQCDIPHRVLSFCLLPAFSRRRSQMVTGAARYRWLVSLAIRLNCSSRLTHFNAERAPVPASHMRV</sequence>
<protein>
    <submittedName>
        <fullName evidence="1">Uncharacterized protein</fullName>
    </submittedName>
</protein>
<reference evidence="1 2" key="1">
    <citation type="submission" date="2017-04" db="EMBL/GenBank/DDBJ databases">
        <title>Draft genome sequence of Tuber borchii Vittad., a whitish edible truffle.</title>
        <authorList>
            <consortium name="DOE Joint Genome Institute"/>
            <person name="Murat C."/>
            <person name="Kuo A."/>
            <person name="Barry K.W."/>
            <person name="Clum A."/>
            <person name="Dockter R.B."/>
            <person name="Fauchery L."/>
            <person name="Iotti M."/>
            <person name="Kohler A."/>
            <person name="Labutti K."/>
            <person name="Lindquist E.A."/>
            <person name="Lipzen A."/>
            <person name="Ohm R.A."/>
            <person name="Wang M."/>
            <person name="Grigoriev I.V."/>
            <person name="Zambonelli A."/>
            <person name="Martin F.M."/>
        </authorList>
    </citation>
    <scope>NUCLEOTIDE SEQUENCE [LARGE SCALE GENOMIC DNA]</scope>
    <source>
        <strain evidence="1 2">Tbo3840</strain>
    </source>
</reference>
<organism evidence="1 2">
    <name type="scientific">Tuber borchii</name>
    <name type="common">White truffle</name>
    <dbReference type="NCBI Taxonomy" id="42251"/>
    <lineage>
        <taxon>Eukaryota</taxon>
        <taxon>Fungi</taxon>
        <taxon>Dikarya</taxon>
        <taxon>Ascomycota</taxon>
        <taxon>Pezizomycotina</taxon>
        <taxon>Pezizomycetes</taxon>
        <taxon>Pezizales</taxon>
        <taxon>Tuberaceae</taxon>
        <taxon>Tuber</taxon>
    </lineage>
</organism>